<keyword evidence="2" id="KW-0479">Metal-binding</keyword>
<dbReference type="EMBL" id="JACJLA010000005">
    <property type="protein sequence ID" value="MBM6912489.1"/>
    <property type="molecule type" value="Genomic_DNA"/>
</dbReference>
<evidence type="ECO:0000256" key="3">
    <source>
        <dbReference type="ARBA" id="ARBA00022801"/>
    </source>
</evidence>
<keyword evidence="3" id="KW-0378">Hydrolase</keyword>
<feature type="domain" description="Metallo-beta-lactamase" evidence="5">
    <location>
        <begin position="23"/>
        <end position="195"/>
    </location>
</feature>
<dbReference type="InterPro" id="IPR036866">
    <property type="entry name" value="RibonucZ/Hydroxyglut_hydro"/>
</dbReference>
<dbReference type="Pfam" id="PF00753">
    <property type="entry name" value="Lactamase_B"/>
    <property type="match status" value="1"/>
</dbReference>
<evidence type="ECO:0000256" key="1">
    <source>
        <dbReference type="ARBA" id="ARBA00001947"/>
    </source>
</evidence>
<comment type="cofactor">
    <cofactor evidence="1">
        <name>Zn(2+)</name>
        <dbReference type="ChEBI" id="CHEBI:29105"/>
    </cofactor>
</comment>
<dbReference type="PANTHER" id="PTHR46233">
    <property type="entry name" value="HYDROXYACYLGLUTATHIONE HYDROLASE GLOC"/>
    <property type="match status" value="1"/>
</dbReference>
<evidence type="ECO:0000256" key="2">
    <source>
        <dbReference type="ARBA" id="ARBA00022723"/>
    </source>
</evidence>
<sequence>MNREVVAHTERYRIIKQPLGLYKANCYVIIYKDVEGEKAVVIDPGLHAKQVMDMVGKAKVTAILLTHGHCDHVCAVDGVYAMTKAPVYMHAGDEELLHAKRRMPSSYKGMFTAPFITISESILDVGGLSFYVYEMPGHSRGSVMFQLEGYLFTGDTLFKDSIGTTKNYNGDEQSLTQTLRRLSFWDPSLIILPGHAEITTLGRELLYNEKLKSYINTSDTGRPS</sequence>
<comment type="caution">
    <text evidence="6">The sequence shown here is derived from an EMBL/GenBank/DDBJ whole genome shotgun (WGS) entry which is preliminary data.</text>
</comment>
<reference evidence="6 7" key="1">
    <citation type="journal article" date="2021" name="Sci. Rep.">
        <title>The distribution of antibiotic resistance genes in chicken gut microbiota commensals.</title>
        <authorList>
            <person name="Juricova H."/>
            <person name="Matiasovicova J."/>
            <person name="Kubasova T."/>
            <person name="Cejkova D."/>
            <person name="Rychlik I."/>
        </authorList>
    </citation>
    <scope>NUCLEOTIDE SEQUENCE [LARGE SCALE GENOMIC DNA]</scope>
    <source>
        <strain evidence="6 7">An537</strain>
    </source>
</reference>
<accession>A0ABS2GEA2</accession>
<name>A0ABS2GEA2_9FIRM</name>
<dbReference type="SUPFAM" id="SSF56281">
    <property type="entry name" value="Metallo-hydrolase/oxidoreductase"/>
    <property type="match status" value="1"/>
</dbReference>
<dbReference type="RefSeq" id="WP_051245904.1">
    <property type="nucleotide sequence ID" value="NZ_JACJLA010000005.1"/>
</dbReference>
<proteinExistence type="predicted"/>
<dbReference type="SMART" id="SM00849">
    <property type="entry name" value="Lactamase_B"/>
    <property type="match status" value="1"/>
</dbReference>
<keyword evidence="4" id="KW-0862">Zinc</keyword>
<dbReference type="Proteomes" id="UP000707138">
    <property type="component" value="Unassembled WGS sequence"/>
</dbReference>
<organism evidence="6 7">
    <name type="scientific">Veillonella magna</name>
    <dbReference type="NCBI Taxonomy" id="464322"/>
    <lineage>
        <taxon>Bacteria</taxon>
        <taxon>Bacillati</taxon>
        <taxon>Bacillota</taxon>
        <taxon>Negativicutes</taxon>
        <taxon>Veillonellales</taxon>
        <taxon>Veillonellaceae</taxon>
        <taxon>Veillonella</taxon>
    </lineage>
</organism>
<evidence type="ECO:0000256" key="4">
    <source>
        <dbReference type="ARBA" id="ARBA00022833"/>
    </source>
</evidence>
<dbReference type="Gene3D" id="3.60.15.10">
    <property type="entry name" value="Ribonuclease Z/Hydroxyacylglutathione hydrolase-like"/>
    <property type="match status" value="1"/>
</dbReference>
<dbReference type="CDD" id="cd06262">
    <property type="entry name" value="metallo-hydrolase-like_MBL-fold"/>
    <property type="match status" value="1"/>
</dbReference>
<keyword evidence="7" id="KW-1185">Reference proteome</keyword>
<dbReference type="InterPro" id="IPR001279">
    <property type="entry name" value="Metallo-B-lactamas"/>
</dbReference>
<evidence type="ECO:0000313" key="7">
    <source>
        <dbReference type="Proteomes" id="UP000707138"/>
    </source>
</evidence>
<dbReference type="InterPro" id="IPR051453">
    <property type="entry name" value="MBL_Glyoxalase_II"/>
</dbReference>
<gene>
    <name evidence="6" type="ORF">H6A01_03995</name>
</gene>
<protein>
    <submittedName>
        <fullName evidence="6">MBL fold metallo-hydrolase</fullName>
    </submittedName>
</protein>
<evidence type="ECO:0000313" key="6">
    <source>
        <dbReference type="EMBL" id="MBM6912489.1"/>
    </source>
</evidence>
<dbReference type="PANTHER" id="PTHR46233:SF3">
    <property type="entry name" value="HYDROXYACYLGLUTATHIONE HYDROLASE GLOC"/>
    <property type="match status" value="1"/>
</dbReference>
<evidence type="ECO:0000259" key="5">
    <source>
        <dbReference type="SMART" id="SM00849"/>
    </source>
</evidence>